<dbReference type="OrthoDB" id="277175at2759"/>
<reference evidence="3" key="1">
    <citation type="journal article" date="2020" name="Stud. Mycol.">
        <title>101 Dothideomycetes genomes: a test case for predicting lifestyles and emergence of pathogens.</title>
        <authorList>
            <person name="Haridas S."/>
            <person name="Albert R."/>
            <person name="Binder M."/>
            <person name="Bloem J."/>
            <person name="Labutti K."/>
            <person name="Salamov A."/>
            <person name="Andreopoulos B."/>
            <person name="Baker S."/>
            <person name="Barry K."/>
            <person name="Bills G."/>
            <person name="Bluhm B."/>
            <person name="Cannon C."/>
            <person name="Castanera R."/>
            <person name="Culley D."/>
            <person name="Daum C."/>
            <person name="Ezra D."/>
            <person name="Gonzalez J."/>
            <person name="Henrissat B."/>
            <person name="Kuo A."/>
            <person name="Liang C."/>
            <person name="Lipzen A."/>
            <person name="Lutzoni F."/>
            <person name="Magnuson J."/>
            <person name="Mondo S."/>
            <person name="Nolan M."/>
            <person name="Ohm R."/>
            <person name="Pangilinan J."/>
            <person name="Park H.-J."/>
            <person name="Ramirez L."/>
            <person name="Alfaro M."/>
            <person name="Sun H."/>
            <person name="Tritt A."/>
            <person name="Yoshinaga Y."/>
            <person name="Zwiers L.-H."/>
            <person name="Turgeon B."/>
            <person name="Goodwin S."/>
            <person name="Spatafora J."/>
            <person name="Crous P."/>
            <person name="Grigoriev I."/>
        </authorList>
    </citation>
    <scope>NUCLEOTIDE SEQUENCE</scope>
    <source>
        <strain evidence="3">CBS 279.74</strain>
    </source>
</reference>
<dbReference type="Gene3D" id="3.10.110.10">
    <property type="entry name" value="Ubiquitin Conjugating Enzyme"/>
    <property type="match status" value="1"/>
</dbReference>
<dbReference type="SUPFAM" id="SSF54495">
    <property type="entry name" value="UBC-like"/>
    <property type="match status" value="1"/>
</dbReference>
<dbReference type="SMART" id="SM00591">
    <property type="entry name" value="RWD"/>
    <property type="match status" value="1"/>
</dbReference>
<evidence type="ECO:0000256" key="1">
    <source>
        <dbReference type="SAM" id="MobiDB-lite"/>
    </source>
</evidence>
<evidence type="ECO:0000259" key="2">
    <source>
        <dbReference type="PROSITE" id="PS50908"/>
    </source>
</evidence>
<dbReference type="PROSITE" id="PS50908">
    <property type="entry name" value="RWD"/>
    <property type="match status" value="1"/>
</dbReference>
<dbReference type="Pfam" id="PF05773">
    <property type="entry name" value="RWD"/>
    <property type="match status" value="1"/>
</dbReference>
<dbReference type="InterPro" id="IPR006575">
    <property type="entry name" value="RWD_dom"/>
</dbReference>
<dbReference type="PANTHER" id="PTHR12292">
    <property type="entry name" value="RWD DOMAIN-CONTAINING PROTEIN"/>
    <property type="match status" value="1"/>
</dbReference>
<organism evidence="3 4">
    <name type="scientific">Pleomassaria siparia CBS 279.74</name>
    <dbReference type="NCBI Taxonomy" id="1314801"/>
    <lineage>
        <taxon>Eukaryota</taxon>
        <taxon>Fungi</taxon>
        <taxon>Dikarya</taxon>
        <taxon>Ascomycota</taxon>
        <taxon>Pezizomycotina</taxon>
        <taxon>Dothideomycetes</taxon>
        <taxon>Pleosporomycetidae</taxon>
        <taxon>Pleosporales</taxon>
        <taxon>Pleomassariaceae</taxon>
        <taxon>Pleomassaria</taxon>
    </lineage>
</organism>
<dbReference type="Proteomes" id="UP000799428">
    <property type="component" value="Unassembled WGS sequence"/>
</dbReference>
<feature type="region of interest" description="Disordered" evidence="1">
    <location>
        <begin position="170"/>
        <end position="190"/>
    </location>
</feature>
<dbReference type="InterPro" id="IPR040213">
    <property type="entry name" value="GIR2-like"/>
</dbReference>
<feature type="region of interest" description="Disordered" evidence="1">
    <location>
        <begin position="205"/>
        <end position="232"/>
    </location>
</feature>
<keyword evidence="4" id="KW-1185">Reference proteome</keyword>
<dbReference type="CDD" id="cd23823">
    <property type="entry name" value="RWD_GCN2"/>
    <property type="match status" value="1"/>
</dbReference>
<dbReference type="AlphaFoldDB" id="A0A6G1K1H9"/>
<proteinExistence type="predicted"/>
<dbReference type="InterPro" id="IPR016135">
    <property type="entry name" value="UBQ-conjugating_enzyme/RWD"/>
</dbReference>
<dbReference type="EMBL" id="MU005775">
    <property type="protein sequence ID" value="KAF2706726.1"/>
    <property type="molecule type" value="Genomic_DNA"/>
</dbReference>
<name>A0A6G1K1H9_9PLEO</name>
<protein>
    <submittedName>
        <fullName evidence="3">RWD domain-containing protein</fullName>
    </submittedName>
</protein>
<sequence>MGIEEQKEEREVLEAIFPEEITDVSETEFRVAIVLDVNQHENDDSEPPTIILNVQYPPDYPDEAPRLDISAPPNSVKHAHLDIQDDKTRLLSSLSDTIEENLGMAMIFTLVSTLKDGAELLISERKGAIQALKDVEAQKIEEEENRKFQGEAVTRERFLAWRDKFRKELADEEQRRTEEKEADDKKRRIKEEKKLTGKELWQQGLVGKSADEDDEGSDALAGFHKLKLEETS</sequence>
<gene>
    <name evidence="3" type="ORF">K504DRAFT_483702</name>
</gene>
<dbReference type="FunFam" id="3.10.110.10:FF:000075">
    <property type="entry name" value="RWD domain-containing protein (Gir2)"/>
    <property type="match status" value="1"/>
</dbReference>
<accession>A0A6G1K1H9</accession>
<feature type="domain" description="RWD" evidence="2">
    <location>
        <begin position="8"/>
        <end position="121"/>
    </location>
</feature>
<evidence type="ECO:0000313" key="4">
    <source>
        <dbReference type="Proteomes" id="UP000799428"/>
    </source>
</evidence>
<evidence type="ECO:0000313" key="3">
    <source>
        <dbReference type="EMBL" id="KAF2706726.1"/>
    </source>
</evidence>